<dbReference type="RefSeq" id="WP_114841920.1">
    <property type="nucleotide sequence ID" value="NZ_CP031219.1"/>
</dbReference>
<evidence type="ECO:0000256" key="5">
    <source>
        <dbReference type="ARBA" id="ARBA00023136"/>
    </source>
</evidence>
<dbReference type="AlphaFoldDB" id="A0AAX2AJH8"/>
<evidence type="ECO:0000256" key="4">
    <source>
        <dbReference type="ARBA" id="ARBA00022989"/>
    </source>
</evidence>
<gene>
    <name evidence="8" type="ORF">CP985_02090</name>
</gene>
<evidence type="ECO:0000259" key="7">
    <source>
        <dbReference type="Pfam" id="PF06271"/>
    </source>
</evidence>
<dbReference type="EMBL" id="NXID01000004">
    <property type="protein sequence ID" value="RXK16750.1"/>
    <property type="molecule type" value="Genomic_DNA"/>
</dbReference>
<proteinExistence type="predicted"/>
<sequence length="145" mass="16595">MNTSNNTDLQLASMISRAMAFIIDDFLITFLVLIVFWDSVAASANDAAIVLAIMNQFLLPILFIKFIYQSFFVWYYGATIGKIIVKIRVIDYNNLGRVSLLSSMLRSIGRIFSEMFFYIGFLIGFFNDGRQTFHDKFGRTLVVNV</sequence>
<comment type="subcellular location">
    <subcellularLocation>
        <location evidence="1">Cell membrane</location>
        <topology evidence="1">Multi-pass membrane protein</topology>
    </subcellularLocation>
</comment>
<accession>A0AAX2AJH8</accession>
<organism evidence="8 9">
    <name type="scientific">Malaciobacter mytili LMG 24559</name>
    <dbReference type="NCBI Taxonomy" id="1032238"/>
    <lineage>
        <taxon>Bacteria</taxon>
        <taxon>Pseudomonadati</taxon>
        <taxon>Campylobacterota</taxon>
        <taxon>Epsilonproteobacteria</taxon>
        <taxon>Campylobacterales</taxon>
        <taxon>Arcobacteraceae</taxon>
        <taxon>Malaciobacter</taxon>
    </lineage>
</organism>
<keyword evidence="5 6" id="KW-0472">Membrane</keyword>
<evidence type="ECO:0000256" key="3">
    <source>
        <dbReference type="ARBA" id="ARBA00022692"/>
    </source>
</evidence>
<dbReference type="InterPro" id="IPR051791">
    <property type="entry name" value="Pra-immunoreactive"/>
</dbReference>
<comment type="caution">
    <text evidence="8">The sequence shown here is derived from an EMBL/GenBank/DDBJ whole genome shotgun (WGS) entry which is preliminary data.</text>
</comment>
<feature type="transmembrane region" description="Helical" evidence="6">
    <location>
        <begin position="18"/>
        <end position="37"/>
    </location>
</feature>
<keyword evidence="2" id="KW-1003">Cell membrane</keyword>
<evidence type="ECO:0000256" key="1">
    <source>
        <dbReference type="ARBA" id="ARBA00004651"/>
    </source>
</evidence>
<dbReference type="InterPro" id="IPR010432">
    <property type="entry name" value="RDD"/>
</dbReference>
<dbReference type="Pfam" id="PF06271">
    <property type="entry name" value="RDD"/>
    <property type="match status" value="1"/>
</dbReference>
<name>A0AAX2AJH8_9BACT</name>
<feature type="domain" description="RDD" evidence="7">
    <location>
        <begin position="11"/>
        <end position="138"/>
    </location>
</feature>
<evidence type="ECO:0000313" key="8">
    <source>
        <dbReference type="EMBL" id="RXK16750.1"/>
    </source>
</evidence>
<dbReference type="Proteomes" id="UP000290092">
    <property type="component" value="Unassembled WGS sequence"/>
</dbReference>
<keyword evidence="4 6" id="KW-1133">Transmembrane helix</keyword>
<protein>
    <submittedName>
        <fullName evidence="8">RDD family protein</fullName>
    </submittedName>
</protein>
<evidence type="ECO:0000256" key="6">
    <source>
        <dbReference type="SAM" id="Phobius"/>
    </source>
</evidence>
<reference evidence="8 9" key="1">
    <citation type="submission" date="2017-09" db="EMBL/GenBank/DDBJ databases">
        <title>Genomics of the genus Arcobacter.</title>
        <authorList>
            <person name="Perez-Cataluna A."/>
            <person name="Figueras M.J."/>
            <person name="Salas-Masso N."/>
        </authorList>
    </citation>
    <scope>NUCLEOTIDE SEQUENCE [LARGE SCALE GENOMIC DNA]</scope>
    <source>
        <strain evidence="8 9">CECT 7386</strain>
    </source>
</reference>
<evidence type="ECO:0000256" key="2">
    <source>
        <dbReference type="ARBA" id="ARBA00022475"/>
    </source>
</evidence>
<dbReference type="GO" id="GO:0005886">
    <property type="term" value="C:plasma membrane"/>
    <property type="evidence" value="ECO:0007669"/>
    <property type="project" value="UniProtKB-SubCell"/>
</dbReference>
<keyword evidence="3 6" id="KW-0812">Transmembrane</keyword>
<evidence type="ECO:0000313" key="9">
    <source>
        <dbReference type="Proteomes" id="UP000290092"/>
    </source>
</evidence>
<dbReference type="KEGG" id="amyt:AMYT_1491"/>
<feature type="transmembrane region" description="Helical" evidence="6">
    <location>
        <begin position="107"/>
        <end position="126"/>
    </location>
</feature>
<dbReference type="PANTHER" id="PTHR36115">
    <property type="entry name" value="PROLINE-RICH ANTIGEN HOMOLOG-RELATED"/>
    <property type="match status" value="1"/>
</dbReference>
<keyword evidence="9" id="KW-1185">Reference proteome</keyword>